<accession>A0ABW4V210</accession>
<name>A0ABW4V210_9BACL</name>
<gene>
    <name evidence="3" type="ORF">ACFSGI_21275</name>
</gene>
<proteinExistence type="predicted"/>
<evidence type="ECO:0000313" key="4">
    <source>
        <dbReference type="Proteomes" id="UP001597403"/>
    </source>
</evidence>
<protein>
    <recommendedName>
        <fullName evidence="2">Contractile injection system tube protein N-terminal domain-containing protein</fullName>
    </recommendedName>
</protein>
<dbReference type="Pfam" id="PF19266">
    <property type="entry name" value="CIS_tube"/>
    <property type="match status" value="1"/>
</dbReference>
<evidence type="ECO:0000313" key="3">
    <source>
        <dbReference type="EMBL" id="MFD1992512.1"/>
    </source>
</evidence>
<sequence>MALEKARIVPEDDSSSTVHVLFNPTEYSIQSNMGWTDDNNGTPNQYLPKVSGNLNMELFFDTSIEGSDVRMYINQLNNLLQEDTQKKRPRKYTFAWGTFQYAGYMEIKSQKFTLFMENGIPLRARVGVTFDQRDESTATTSTSSSTQASGQIVAGQGESLSEAANKQYNDPTEWRPIAQASGIDDPLQDMTNVMFNVPGKK</sequence>
<dbReference type="InterPro" id="IPR045361">
    <property type="entry name" value="CIS_tube_prot_N"/>
</dbReference>
<keyword evidence="4" id="KW-1185">Reference proteome</keyword>
<evidence type="ECO:0000256" key="1">
    <source>
        <dbReference type="SAM" id="MobiDB-lite"/>
    </source>
</evidence>
<feature type="region of interest" description="Disordered" evidence="1">
    <location>
        <begin position="133"/>
        <end position="152"/>
    </location>
</feature>
<organism evidence="3 4">
    <name type="scientific">Paenibacillus nicotianae</name>
    <dbReference type="NCBI Taxonomy" id="1526551"/>
    <lineage>
        <taxon>Bacteria</taxon>
        <taxon>Bacillati</taxon>
        <taxon>Bacillota</taxon>
        <taxon>Bacilli</taxon>
        <taxon>Bacillales</taxon>
        <taxon>Paenibacillaceae</taxon>
        <taxon>Paenibacillus</taxon>
    </lineage>
</organism>
<dbReference type="EMBL" id="JBHUGF010000011">
    <property type="protein sequence ID" value="MFD1992512.1"/>
    <property type="molecule type" value="Genomic_DNA"/>
</dbReference>
<dbReference type="Proteomes" id="UP001597403">
    <property type="component" value="Unassembled WGS sequence"/>
</dbReference>
<reference evidence="4" key="1">
    <citation type="journal article" date="2019" name="Int. J. Syst. Evol. Microbiol.">
        <title>The Global Catalogue of Microorganisms (GCM) 10K type strain sequencing project: providing services to taxonomists for standard genome sequencing and annotation.</title>
        <authorList>
            <consortium name="The Broad Institute Genomics Platform"/>
            <consortium name="The Broad Institute Genome Sequencing Center for Infectious Disease"/>
            <person name="Wu L."/>
            <person name="Ma J."/>
        </authorList>
    </citation>
    <scope>NUCLEOTIDE SEQUENCE [LARGE SCALE GENOMIC DNA]</scope>
    <source>
        <strain evidence="4">CGMCC 1.15067</strain>
    </source>
</reference>
<comment type="caution">
    <text evidence="3">The sequence shown here is derived from an EMBL/GenBank/DDBJ whole genome shotgun (WGS) entry which is preliminary data.</text>
</comment>
<feature type="compositionally biased region" description="Low complexity" evidence="1">
    <location>
        <begin position="137"/>
        <end position="149"/>
    </location>
</feature>
<dbReference type="RefSeq" id="WP_204826200.1">
    <property type="nucleotide sequence ID" value="NZ_JBHUGF010000011.1"/>
</dbReference>
<evidence type="ECO:0000259" key="2">
    <source>
        <dbReference type="Pfam" id="PF19266"/>
    </source>
</evidence>
<feature type="domain" description="Contractile injection system tube protein N-terminal" evidence="2">
    <location>
        <begin position="11"/>
        <end position="137"/>
    </location>
</feature>